<name>A0A562EQH5_RHORH</name>
<dbReference type="InterPro" id="IPR019278">
    <property type="entry name" value="DICT_dom"/>
</dbReference>
<dbReference type="AlphaFoldDB" id="A0A562EQH5"/>
<gene>
    <name evidence="2" type="ORF">L618_001000000990</name>
</gene>
<accession>A0A562EQH5</accession>
<evidence type="ECO:0000259" key="1">
    <source>
        <dbReference type="Pfam" id="PF10069"/>
    </source>
</evidence>
<comment type="caution">
    <text evidence="2">The sequence shown here is derived from an EMBL/GenBank/DDBJ whole genome shotgun (WGS) entry which is preliminary data.</text>
</comment>
<dbReference type="Pfam" id="PF10069">
    <property type="entry name" value="DICT"/>
    <property type="match status" value="1"/>
</dbReference>
<feature type="domain" description="DICT" evidence="1">
    <location>
        <begin position="210"/>
        <end position="306"/>
    </location>
</feature>
<dbReference type="Proteomes" id="UP000317573">
    <property type="component" value="Unassembled WGS sequence"/>
</dbReference>
<organism evidence="2 3">
    <name type="scientific">Rhodococcus rhodochrous J45</name>
    <dbReference type="NCBI Taxonomy" id="935266"/>
    <lineage>
        <taxon>Bacteria</taxon>
        <taxon>Bacillati</taxon>
        <taxon>Actinomycetota</taxon>
        <taxon>Actinomycetes</taxon>
        <taxon>Mycobacteriales</taxon>
        <taxon>Nocardiaceae</taxon>
        <taxon>Rhodococcus</taxon>
    </lineage>
</organism>
<dbReference type="EMBL" id="VLJT01000002">
    <property type="protein sequence ID" value="TWH24135.1"/>
    <property type="molecule type" value="Genomic_DNA"/>
</dbReference>
<reference evidence="2 3" key="1">
    <citation type="submission" date="2019-07" db="EMBL/GenBank/DDBJ databases">
        <title>Genome sequencing of lignin-degrading bacterial isolates.</title>
        <authorList>
            <person name="Gladden J."/>
        </authorList>
    </citation>
    <scope>NUCLEOTIDE SEQUENCE [LARGE SCALE GENOMIC DNA]</scope>
    <source>
        <strain evidence="2 3">J45</strain>
    </source>
</reference>
<dbReference type="RefSeq" id="WP_145690939.1">
    <property type="nucleotide sequence ID" value="NZ_VLJT01000002.1"/>
</dbReference>
<proteinExistence type="predicted"/>
<evidence type="ECO:0000313" key="2">
    <source>
        <dbReference type="EMBL" id="TWH24135.1"/>
    </source>
</evidence>
<protein>
    <submittedName>
        <fullName evidence="2">Putative sensor protein/domain</fullName>
    </submittedName>
</protein>
<sequence length="353" mass="36958">MHASAIHDLVDGTVVAAVMPLTAADSGGGRDVPVLMPLSGLAHGTAESAAGRAAVALVDEHEVFADPPTVLRGIAAVRERGFAVAVRIAESTSRATVVLALVEPEVVVVPAEALVASDLRAATTLLSLRAHCERTNSVVLAEGIDSDLHRRAALAHGIDFGCGAALQGEADPSSPRGGLFRQPSWSAPLDDATATPFRILSAGRERVRSGKGLLVSMSADLEARAGEAGPDTVALGTFQHHDHFTGAARRRWMSMSDTLAHVAVFAVGFGTSDSGPDLVPIEPHDPLVEEWNVILLGESFACALSALDLHRRTAGGEREFEYVVSYDREAVARAARATLSRPRSVSLEIPPSS</sequence>
<evidence type="ECO:0000313" key="3">
    <source>
        <dbReference type="Proteomes" id="UP000317573"/>
    </source>
</evidence>